<dbReference type="AlphaFoldDB" id="A0ABD6DI96"/>
<proteinExistence type="predicted"/>
<accession>A0ABD6DI96</accession>
<dbReference type="EMBL" id="JBHUDO010000002">
    <property type="protein sequence ID" value="MFD1646044.1"/>
    <property type="molecule type" value="Genomic_DNA"/>
</dbReference>
<name>A0ABD6DI96_9EURY</name>
<protein>
    <submittedName>
        <fullName evidence="1">Uncharacterized protein</fullName>
    </submittedName>
</protein>
<dbReference type="RefSeq" id="WP_256398431.1">
    <property type="nucleotide sequence ID" value="NZ_JANHJR010000001.1"/>
</dbReference>
<sequence>MSLTGISVVLRERRRLDDTPHPSGVNKLLARVYHEWPTSETMALDSPGLNQRYPGRRLSVAEEALDDFAVEPGVVRAQRDVSGGLEQLSELIVIAVGSVHLDREVNDTPIFMNTAPGGDLID</sequence>
<keyword evidence="2" id="KW-1185">Reference proteome</keyword>
<evidence type="ECO:0000313" key="1">
    <source>
        <dbReference type="EMBL" id="MFD1646044.1"/>
    </source>
</evidence>
<reference evidence="1 2" key="1">
    <citation type="journal article" date="2019" name="Int. J. Syst. Evol. Microbiol.">
        <title>The Global Catalogue of Microorganisms (GCM) 10K type strain sequencing project: providing services to taxonomists for standard genome sequencing and annotation.</title>
        <authorList>
            <consortium name="The Broad Institute Genomics Platform"/>
            <consortium name="The Broad Institute Genome Sequencing Center for Infectious Disease"/>
            <person name="Wu L."/>
            <person name="Ma J."/>
        </authorList>
    </citation>
    <scope>NUCLEOTIDE SEQUENCE [LARGE SCALE GENOMIC DNA]</scope>
    <source>
        <strain evidence="1 2">CGMCC 1.10390</strain>
    </source>
</reference>
<evidence type="ECO:0000313" key="2">
    <source>
        <dbReference type="Proteomes" id="UP001597034"/>
    </source>
</evidence>
<organism evidence="1 2">
    <name type="scientific">Haloarchaeobius litoreus</name>
    <dbReference type="NCBI Taxonomy" id="755306"/>
    <lineage>
        <taxon>Archaea</taxon>
        <taxon>Methanobacteriati</taxon>
        <taxon>Methanobacteriota</taxon>
        <taxon>Stenosarchaea group</taxon>
        <taxon>Halobacteria</taxon>
        <taxon>Halobacteriales</taxon>
        <taxon>Halorubellaceae</taxon>
        <taxon>Haloarchaeobius</taxon>
    </lineage>
</organism>
<comment type="caution">
    <text evidence="1">The sequence shown here is derived from an EMBL/GenBank/DDBJ whole genome shotgun (WGS) entry which is preliminary data.</text>
</comment>
<gene>
    <name evidence="1" type="ORF">ACFSBL_10155</name>
</gene>
<dbReference type="Proteomes" id="UP001597034">
    <property type="component" value="Unassembled WGS sequence"/>
</dbReference>